<evidence type="ECO:0000256" key="1">
    <source>
        <dbReference type="ARBA" id="ARBA00004651"/>
    </source>
</evidence>
<evidence type="ECO:0000256" key="9">
    <source>
        <dbReference type="ARBA" id="ARBA00023224"/>
    </source>
</evidence>
<feature type="transmembrane region" description="Helical" evidence="10">
    <location>
        <begin position="74"/>
        <end position="92"/>
    </location>
</feature>
<keyword evidence="9" id="KW-0807">Transducer</keyword>
<keyword evidence="5 10" id="KW-1133">Transmembrane helix</keyword>
<dbReference type="STRING" id="104452.A0A0L7L4Q7"/>
<dbReference type="InterPro" id="IPR000276">
    <property type="entry name" value="GPCR_Rhodpsn"/>
</dbReference>
<name>A0A0L7L4Q7_OPEBR</name>
<sequence length="95" mass="11267">MAAAIVQGNVAKQQQLFSSQKQTTAHCLYVVKMFILVIVIFGICWLPYHTYFIYTHFHPSILYMKYVQHMYLGFYWLAMANAMVNPLIYYWMNAK</sequence>
<keyword evidence="8 12" id="KW-0675">Receptor</keyword>
<keyword evidence="3" id="KW-1003">Cell membrane</keyword>
<comment type="similarity">
    <text evidence="2">Belongs to the G-protein coupled receptor 1 family.</text>
</comment>
<dbReference type="InterPro" id="IPR017452">
    <property type="entry name" value="GPCR_Rhodpsn_7TM"/>
</dbReference>
<evidence type="ECO:0000256" key="3">
    <source>
        <dbReference type="ARBA" id="ARBA00022475"/>
    </source>
</evidence>
<dbReference type="GO" id="GO:0005886">
    <property type="term" value="C:plasma membrane"/>
    <property type="evidence" value="ECO:0007669"/>
    <property type="project" value="UniProtKB-SubCell"/>
</dbReference>
<accession>A0A0L7L4Q7</accession>
<keyword evidence="6" id="KW-0297">G-protein coupled receptor</keyword>
<evidence type="ECO:0000313" key="12">
    <source>
        <dbReference type="EMBL" id="KOB70400.1"/>
    </source>
</evidence>
<evidence type="ECO:0000259" key="11">
    <source>
        <dbReference type="PROSITE" id="PS50262"/>
    </source>
</evidence>
<keyword evidence="13" id="KW-1185">Reference proteome</keyword>
<keyword evidence="4 10" id="KW-0812">Transmembrane</keyword>
<feature type="domain" description="G-protein coupled receptors family 1 profile" evidence="11">
    <location>
        <begin position="1"/>
        <end position="89"/>
    </location>
</feature>
<protein>
    <submittedName>
        <fullName evidence="12">Neuropeptide receptor A32</fullName>
    </submittedName>
</protein>
<reference evidence="12 13" key="1">
    <citation type="journal article" date="2015" name="Genome Biol. Evol.">
        <title>The genome of winter moth (Operophtera brumata) provides a genomic perspective on sexual dimorphism and phenology.</title>
        <authorList>
            <person name="Derks M.F."/>
            <person name="Smit S."/>
            <person name="Salis L."/>
            <person name="Schijlen E."/>
            <person name="Bossers A."/>
            <person name="Mateman C."/>
            <person name="Pijl A.S."/>
            <person name="de Ridder D."/>
            <person name="Groenen M.A."/>
            <person name="Visser M.E."/>
            <person name="Megens H.J."/>
        </authorList>
    </citation>
    <scope>NUCLEOTIDE SEQUENCE [LARGE SCALE GENOMIC DNA]</scope>
    <source>
        <strain evidence="12">WM2013NL</strain>
        <tissue evidence="12">Head and thorax</tissue>
    </source>
</reference>
<dbReference type="PROSITE" id="PS50262">
    <property type="entry name" value="G_PROTEIN_RECEP_F1_2"/>
    <property type="match status" value="1"/>
</dbReference>
<evidence type="ECO:0000256" key="7">
    <source>
        <dbReference type="ARBA" id="ARBA00023136"/>
    </source>
</evidence>
<organism evidence="12 13">
    <name type="scientific">Operophtera brumata</name>
    <name type="common">Winter moth</name>
    <name type="synonym">Phalaena brumata</name>
    <dbReference type="NCBI Taxonomy" id="104452"/>
    <lineage>
        <taxon>Eukaryota</taxon>
        <taxon>Metazoa</taxon>
        <taxon>Ecdysozoa</taxon>
        <taxon>Arthropoda</taxon>
        <taxon>Hexapoda</taxon>
        <taxon>Insecta</taxon>
        <taxon>Pterygota</taxon>
        <taxon>Neoptera</taxon>
        <taxon>Endopterygota</taxon>
        <taxon>Lepidoptera</taxon>
        <taxon>Glossata</taxon>
        <taxon>Ditrysia</taxon>
        <taxon>Geometroidea</taxon>
        <taxon>Geometridae</taxon>
        <taxon>Larentiinae</taxon>
        <taxon>Operophtera</taxon>
    </lineage>
</organism>
<evidence type="ECO:0000256" key="5">
    <source>
        <dbReference type="ARBA" id="ARBA00022989"/>
    </source>
</evidence>
<gene>
    <name evidence="12" type="ORF">OBRU01_15342</name>
</gene>
<dbReference type="EMBL" id="JTDY01002967">
    <property type="protein sequence ID" value="KOB70400.1"/>
    <property type="molecule type" value="Genomic_DNA"/>
</dbReference>
<dbReference type="PANTHER" id="PTHR46925">
    <property type="entry name" value="G-PROTEIN COUPLED RECEPTOR TKR-1-RELATED"/>
    <property type="match status" value="1"/>
</dbReference>
<evidence type="ECO:0000256" key="10">
    <source>
        <dbReference type="SAM" id="Phobius"/>
    </source>
</evidence>
<evidence type="ECO:0000313" key="13">
    <source>
        <dbReference type="Proteomes" id="UP000037510"/>
    </source>
</evidence>
<dbReference type="SUPFAM" id="SSF81321">
    <property type="entry name" value="Family A G protein-coupled receptor-like"/>
    <property type="match status" value="1"/>
</dbReference>
<evidence type="ECO:0000256" key="6">
    <source>
        <dbReference type="ARBA" id="ARBA00023040"/>
    </source>
</evidence>
<proteinExistence type="inferred from homology"/>
<evidence type="ECO:0000256" key="2">
    <source>
        <dbReference type="ARBA" id="ARBA00010663"/>
    </source>
</evidence>
<dbReference type="PRINTS" id="PR00237">
    <property type="entry name" value="GPCRRHODOPSN"/>
</dbReference>
<comment type="subcellular location">
    <subcellularLocation>
        <location evidence="1">Cell membrane</location>
        <topology evidence="1">Multi-pass membrane protein</topology>
    </subcellularLocation>
</comment>
<dbReference type="GO" id="GO:0004995">
    <property type="term" value="F:tachykinin receptor activity"/>
    <property type="evidence" value="ECO:0007669"/>
    <property type="project" value="InterPro"/>
</dbReference>
<dbReference type="PANTHER" id="PTHR46925:SF2">
    <property type="entry name" value="G-PROTEIN COUPLED RECEPTOR TKR-1-RELATED"/>
    <property type="match status" value="1"/>
</dbReference>
<dbReference type="InterPro" id="IPR001681">
    <property type="entry name" value="Neurokn_rcpt"/>
</dbReference>
<dbReference type="Gene3D" id="1.20.1070.10">
    <property type="entry name" value="Rhodopsin 7-helix transmembrane proteins"/>
    <property type="match status" value="1"/>
</dbReference>
<dbReference type="AlphaFoldDB" id="A0A0L7L4Q7"/>
<feature type="transmembrane region" description="Helical" evidence="10">
    <location>
        <begin position="29"/>
        <end position="54"/>
    </location>
</feature>
<evidence type="ECO:0000256" key="4">
    <source>
        <dbReference type="ARBA" id="ARBA00022692"/>
    </source>
</evidence>
<comment type="caution">
    <text evidence="12">The sequence shown here is derived from an EMBL/GenBank/DDBJ whole genome shotgun (WGS) entry which is preliminary data.</text>
</comment>
<dbReference type="Proteomes" id="UP000037510">
    <property type="component" value="Unassembled WGS sequence"/>
</dbReference>
<evidence type="ECO:0000256" key="8">
    <source>
        <dbReference type="ARBA" id="ARBA00023170"/>
    </source>
</evidence>
<dbReference type="Pfam" id="PF00001">
    <property type="entry name" value="7tm_1"/>
    <property type="match status" value="1"/>
</dbReference>
<keyword evidence="7 10" id="KW-0472">Membrane</keyword>